<gene>
    <name evidence="2" type="ORF">LCGC14_0947230</name>
</gene>
<organism evidence="2">
    <name type="scientific">marine sediment metagenome</name>
    <dbReference type="NCBI Taxonomy" id="412755"/>
    <lineage>
        <taxon>unclassified sequences</taxon>
        <taxon>metagenomes</taxon>
        <taxon>ecological metagenomes</taxon>
    </lineage>
</organism>
<proteinExistence type="predicted"/>
<dbReference type="EMBL" id="LAZR01003349">
    <property type="protein sequence ID" value="KKN19294.1"/>
    <property type="molecule type" value="Genomic_DNA"/>
</dbReference>
<sequence length="132" mass="14100">MNEHTEQASTTEASDTEVEGTPKRSKSEQLRKYKAGYDTYQLASGNLSMDNGDKVALILRGASPEAVMLAAEKLKGLEPGTLATRYIDRNPGAKRMNAGNIIRGCIKRGDTNNAGVTKAIKAASKVLNTVTS</sequence>
<feature type="region of interest" description="Disordered" evidence="1">
    <location>
        <begin position="1"/>
        <end position="32"/>
    </location>
</feature>
<protein>
    <submittedName>
        <fullName evidence="2">Uncharacterized protein</fullName>
    </submittedName>
</protein>
<dbReference type="AlphaFoldDB" id="A0A0F9NN56"/>
<accession>A0A0F9NN56</accession>
<reference evidence="2" key="1">
    <citation type="journal article" date="2015" name="Nature">
        <title>Complex archaea that bridge the gap between prokaryotes and eukaryotes.</title>
        <authorList>
            <person name="Spang A."/>
            <person name="Saw J.H."/>
            <person name="Jorgensen S.L."/>
            <person name="Zaremba-Niedzwiedzka K."/>
            <person name="Martijn J."/>
            <person name="Lind A.E."/>
            <person name="van Eijk R."/>
            <person name="Schleper C."/>
            <person name="Guy L."/>
            <person name="Ettema T.J."/>
        </authorList>
    </citation>
    <scope>NUCLEOTIDE SEQUENCE</scope>
</reference>
<comment type="caution">
    <text evidence="2">The sequence shown here is derived from an EMBL/GenBank/DDBJ whole genome shotgun (WGS) entry which is preliminary data.</text>
</comment>
<evidence type="ECO:0000256" key="1">
    <source>
        <dbReference type="SAM" id="MobiDB-lite"/>
    </source>
</evidence>
<name>A0A0F9NN56_9ZZZZ</name>
<evidence type="ECO:0000313" key="2">
    <source>
        <dbReference type="EMBL" id="KKN19294.1"/>
    </source>
</evidence>
<feature type="compositionally biased region" description="Basic and acidic residues" evidence="1">
    <location>
        <begin position="20"/>
        <end position="31"/>
    </location>
</feature>